<evidence type="ECO:0000313" key="19">
    <source>
        <dbReference type="Proteomes" id="UP000187203"/>
    </source>
</evidence>
<dbReference type="InterPro" id="IPR013810">
    <property type="entry name" value="Ribosomal_uS5_N"/>
</dbReference>
<dbReference type="InterPro" id="IPR005712">
    <property type="entry name" value="Ribosomal_uS5_bac-type"/>
</dbReference>
<dbReference type="GO" id="GO:0015935">
    <property type="term" value="C:small ribosomal subunit"/>
    <property type="evidence" value="ECO:0007669"/>
    <property type="project" value="InterPro"/>
</dbReference>
<feature type="domain" description="S5 DRBM" evidence="17">
    <location>
        <begin position="520"/>
        <end position="583"/>
    </location>
</feature>
<evidence type="ECO:0000259" key="17">
    <source>
        <dbReference type="PROSITE" id="PS50881"/>
    </source>
</evidence>
<dbReference type="OrthoDB" id="309483at2759"/>
<organism evidence="18 19">
    <name type="scientific">Corchorus olitorius</name>
    <dbReference type="NCBI Taxonomy" id="93759"/>
    <lineage>
        <taxon>Eukaryota</taxon>
        <taxon>Viridiplantae</taxon>
        <taxon>Streptophyta</taxon>
        <taxon>Embryophyta</taxon>
        <taxon>Tracheophyta</taxon>
        <taxon>Spermatophyta</taxon>
        <taxon>Magnoliopsida</taxon>
        <taxon>eudicotyledons</taxon>
        <taxon>Gunneridae</taxon>
        <taxon>Pentapetalae</taxon>
        <taxon>rosids</taxon>
        <taxon>malvids</taxon>
        <taxon>Malvales</taxon>
        <taxon>Malvaceae</taxon>
        <taxon>Grewioideae</taxon>
        <taxon>Apeibeae</taxon>
        <taxon>Corchorus</taxon>
    </lineage>
</organism>
<dbReference type="GO" id="GO:0005634">
    <property type="term" value="C:nucleus"/>
    <property type="evidence" value="ECO:0007669"/>
    <property type="project" value="UniProtKB-SubCell"/>
</dbReference>
<evidence type="ECO:0000256" key="13">
    <source>
        <dbReference type="PROSITE-ProRule" id="PRU00268"/>
    </source>
</evidence>
<dbReference type="SUPFAM" id="SSF54211">
    <property type="entry name" value="Ribosomal protein S5 domain 2-like"/>
    <property type="match status" value="1"/>
</dbReference>
<dbReference type="InterPro" id="IPR014721">
    <property type="entry name" value="Ribsml_uS5_D2-typ_fold_subgr"/>
</dbReference>
<dbReference type="GO" id="GO:0003677">
    <property type="term" value="F:DNA binding"/>
    <property type="evidence" value="ECO:0007669"/>
    <property type="project" value="UniProtKB-KW"/>
</dbReference>
<evidence type="ECO:0000259" key="16">
    <source>
        <dbReference type="PROSITE" id="PS50863"/>
    </source>
</evidence>
<dbReference type="Gene3D" id="2.40.330.10">
    <property type="entry name" value="DNA-binding pseudobarrel domain"/>
    <property type="match status" value="1"/>
</dbReference>
<dbReference type="EMBL" id="AWUE01020854">
    <property type="protein sequence ID" value="OMO65206.1"/>
    <property type="molecule type" value="Genomic_DNA"/>
</dbReference>
<dbReference type="Gene3D" id="3.30.160.20">
    <property type="match status" value="1"/>
</dbReference>
<evidence type="ECO:0000313" key="18">
    <source>
        <dbReference type="EMBL" id="OMO65206.1"/>
    </source>
</evidence>
<dbReference type="SUPFAM" id="SSF101936">
    <property type="entry name" value="DNA-binding pseudobarrel domain"/>
    <property type="match status" value="1"/>
</dbReference>
<evidence type="ECO:0000256" key="3">
    <source>
        <dbReference type="ARBA" id="ARBA00022730"/>
    </source>
</evidence>
<gene>
    <name evidence="18" type="ORF">COLO4_31445</name>
</gene>
<dbReference type="Proteomes" id="UP000187203">
    <property type="component" value="Unassembled WGS sequence"/>
</dbReference>
<evidence type="ECO:0000256" key="9">
    <source>
        <dbReference type="ARBA" id="ARBA00023242"/>
    </source>
</evidence>
<dbReference type="HAMAP" id="MF_01307_B">
    <property type="entry name" value="Ribosomal_uS5_B"/>
    <property type="match status" value="1"/>
</dbReference>
<dbReference type="InterPro" id="IPR003340">
    <property type="entry name" value="B3_DNA-bd"/>
</dbReference>
<evidence type="ECO:0000256" key="12">
    <source>
        <dbReference type="ARBA" id="ARBA00035347"/>
    </source>
</evidence>
<keyword evidence="4" id="KW-0694">RNA-binding</keyword>
<comment type="caution">
    <text evidence="18">The sequence shown here is derived from an EMBL/GenBank/DDBJ whole genome shotgun (WGS) entry which is preliminary data.</text>
</comment>
<dbReference type="FunFam" id="3.30.160.20:FF:000001">
    <property type="entry name" value="30S ribosomal protein S5"/>
    <property type="match status" value="1"/>
</dbReference>
<dbReference type="PROSITE" id="PS50881">
    <property type="entry name" value="S5_DSRBD"/>
    <property type="match status" value="1"/>
</dbReference>
<dbReference type="InterPro" id="IPR005324">
    <property type="entry name" value="Ribosomal_uS5_C"/>
</dbReference>
<name>A0A1R3H4Q6_9ROSI</name>
<evidence type="ECO:0000256" key="6">
    <source>
        <dbReference type="ARBA" id="ARBA00023015"/>
    </source>
</evidence>
<keyword evidence="8" id="KW-0804">Transcription</keyword>
<dbReference type="GO" id="GO:0019843">
    <property type="term" value="F:rRNA binding"/>
    <property type="evidence" value="ECO:0007669"/>
    <property type="project" value="UniProtKB-KW"/>
</dbReference>
<dbReference type="InterPro" id="IPR018192">
    <property type="entry name" value="Ribosomal_uS5_N_CS"/>
</dbReference>
<dbReference type="AlphaFoldDB" id="A0A1R3H4Q6"/>
<proteinExistence type="inferred from homology"/>
<evidence type="ECO:0000256" key="4">
    <source>
        <dbReference type="ARBA" id="ARBA00022884"/>
    </source>
</evidence>
<feature type="compositionally biased region" description="Polar residues" evidence="15">
    <location>
        <begin position="162"/>
        <end position="173"/>
    </location>
</feature>
<evidence type="ECO:0000256" key="8">
    <source>
        <dbReference type="ARBA" id="ARBA00023163"/>
    </source>
</evidence>
<dbReference type="GO" id="GO:0003735">
    <property type="term" value="F:structural constituent of ribosome"/>
    <property type="evidence" value="ECO:0007669"/>
    <property type="project" value="UniProtKB-UniRule"/>
</dbReference>
<keyword evidence="5 13" id="KW-0689">Ribosomal protein</keyword>
<dbReference type="Pfam" id="PF00333">
    <property type="entry name" value="Ribosomal_S5"/>
    <property type="match status" value="1"/>
</dbReference>
<dbReference type="InterPro" id="IPR015300">
    <property type="entry name" value="DNA-bd_pseudobarrel_sf"/>
</dbReference>
<evidence type="ECO:0000256" key="11">
    <source>
        <dbReference type="ARBA" id="ARBA00035156"/>
    </source>
</evidence>
<dbReference type="FunFam" id="3.30.230.10:FF:000002">
    <property type="entry name" value="30S ribosomal protein S5"/>
    <property type="match status" value="1"/>
</dbReference>
<comment type="similarity">
    <text evidence="2 14">Belongs to the universal ribosomal protein uS5 family.</text>
</comment>
<dbReference type="STRING" id="93759.A0A1R3H4Q6"/>
<evidence type="ECO:0000256" key="2">
    <source>
        <dbReference type="ARBA" id="ARBA00008945"/>
    </source>
</evidence>
<feature type="region of interest" description="Disordered" evidence="15">
    <location>
        <begin position="150"/>
        <end position="177"/>
    </location>
</feature>
<sequence length="676" mass="75521">MEMKLLNLMAKFRSFIQMTIKLDMASELPRNGSDNVGYSEVVKQTTQIILMEADIPSSISAKILPASICCNSSFTLLLEPEALHLTIPPRDLVEPDFVLTTNTYKSQYSVSSLSVSSLSAPSSSHCQNSEYSIFEPMNLDNFRFSTVDSASASNSNSNSNSQFLHQTPYNQSLGPFRHPMEQAAGQSLPYPIYGYPFLMGQNNGIEFGVQGSCFMQPSDERRIPDSYRTKVARIKRKMARQRSLILQRNSSSGASTHMDTRRLTSYGTNRSVNNNNDKRDLYKIFTPDNKRLRVLLKKELKNSDVGSLGRIVLPKREAEVNLPTLSDKEGIQVIIKDVYSDQVWPLRYKFWCNNKSRMYVLENTGDFVRQNGLEMGDSLTLYDDESKNLDNNDLMTLPMEPTEDQTRHKARSVEDIQFNFDDCYGAKASDIDTSFFDDLNPEEEVVFDPPTRPEDYIPPPSFDDGPDETEDEIAAAYEELYGPAYSGVSVLGNNIYVMDSKVKKSSAFGKVKKEKVRDGFEERVVQVRRVTKVVKGGKQLHFRAIVVIGDKQGKVGVGVGKAKEVIAAVQKSSVNARRNLITVPMTKYLTFPHRSEGDYGAAKVMLRPAAPGTGVIAGGAVRIVLEMAGVENALGKQLGSKNALNNARATVVAVQKMKQFREVAQERGIPMEELWK</sequence>
<dbReference type="SUPFAM" id="SSF54768">
    <property type="entry name" value="dsRNA-binding domain-like"/>
    <property type="match status" value="1"/>
</dbReference>
<dbReference type="CDD" id="cd10017">
    <property type="entry name" value="B3_DNA"/>
    <property type="match status" value="1"/>
</dbReference>
<dbReference type="Pfam" id="PF02362">
    <property type="entry name" value="B3"/>
    <property type="match status" value="1"/>
</dbReference>
<dbReference type="Gene3D" id="3.30.230.10">
    <property type="match status" value="1"/>
</dbReference>
<evidence type="ECO:0000256" key="15">
    <source>
        <dbReference type="SAM" id="MobiDB-lite"/>
    </source>
</evidence>
<evidence type="ECO:0000256" key="7">
    <source>
        <dbReference type="ARBA" id="ARBA00023125"/>
    </source>
</evidence>
<dbReference type="SMART" id="SM01019">
    <property type="entry name" value="B3"/>
    <property type="match status" value="1"/>
</dbReference>
<dbReference type="GO" id="GO:0003700">
    <property type="term" value="F:DNA-binding transcription factor activity"/>
    <property type="evidence" value="ECO:0007669"/>
    <property type="project" value="InterPro"/>
</dbReference>
<keyword evidence="3" id="KW-0699">rRNA-binding</keyword>
<keyword evidence="9" id="KW-0539">Nucleus</keyword>
<dbReference type="PROSITE" id="PS00585">
    <property type="entry name" value="RIBOSOMAL_S5"/>
    <property type="match status" value="1"/>
</dbReference>
<keyword evidence="6" id="KW-0805">Transcription regulation</keyword>
<dbReference type="Pfam" id="PF03719">
    <property type="entry name" value="Ribosomal_S5_C"/>
    <property type="match status" value="1"/>
</dbReference>
<dbReference type="PANTHER" id="PTHR31140:SF74">
    <property type="entry name" value="B3 DOMAIN-CONTAINING TRANSCRIPTION FACTOR LEC2"/>
    <property type="match status" value="1"/>
</dbReference>
<comment type="subcellular location">
    <subcellularLocation>
        <location evidence="1">Nucleus</location>
    </subcellularLocation>
</comment>
<evidence type="ECO:0000256" key="14">
    <source>
        <dbReference type="RuleBase" id="RU003823"/>
    </source>
</evidence>
<keyword evidence="7" id="KW-0238">DNA-binding</keyword>
<feature type="domain" description="TF-B3" evidence="16">
    <location>
        <begin position="296"/>
        <end position="403"/>
    </location>
</feature>
<dbReference type="InterPro" id="IPR020568">
    <property type="entry name" value="Ribosomal_Su5_D2-typ_SF"/>
</dbReference>
<reference evidence="19" key="1">
    <citation type="submission" date="2013-09" db="EMBL/GenBank/DDBJ databases">
        <title>Corchorus olitorius genome sequencing.</title>
        <authorList>
            <person name="Alam M."/>
            <person name="Haque M.S."/>
            <person name="Islam M.S."/>
            <person name="Emdad E.M."/>
            <person name="Islam M.M."/>
            <person name="Ahmed B."/>
            <person name="Halim A."/>
            <person name="Hossen Q.M.M."/>
            <person name="Hossain M.Z."/>
            <person name="Ahmed R."/>
            <person name="Khan M.M."/>
            <person name="Islam R."/>
            <person name="Rashid M.M."/>
            <person name="Khan S.A."/>
            <person name="Rahman M.S."/>
            <person name="Alam M."/>
            <person name="Yahiya A.S."/>
            <person name="Khan M.S."/>
            <person name="Azam M.S."/>
            <person name="Haque T."/>
            <person name="Lashkar M.Z.H."/>
            <person name="Akhand A.I."/>
            <person name="Morshed G."/>
            <person name="Roy S."/>
            <person name="Uddin K.S."/>
            <person name="Rabeya T."/>
            <person name="Hossain A.S."/>
            <person name="Chowdhury A."/>
            <person name="Snigdha A.R."/>
            <person name="Mortoza M.S."/>
            <person name="Matin S.A."/>
            <person name="Hoque S.M.E."/>
            <person name="Islam M.K."/>
            <person name="Roy D.K."/>
            <person name="Haider R."/>
            <person name="Moosa M.M."/>
            <person name="Elias S.M."/>
            <person name="Hasan A.M."/>
            <person name="Jahan S."/>
            <person name="Shafiuddin M."/>
            <person name="Mahmood N."/>
            <person name="Shommy N.S."/>
        </authorList>
    </citation>
    <scope>NUCLEOTIDE SEQUENCE [LARGE SCALE GENOMIC DNA]</scope>
    <source>
        <strain evidence="19">cv. O-4</strain>
    </source>
</reference>
<dbReference type="GO" id="GO:0005737">
    <property type="term" value="C:cytoplasm"/>
    <property type="evidence" value="ECO:0007669"/>
    <property type="project" value="UniProtKB-ARBA"/>
</dbReference>
<keyword evidence="19" id="KW-1185">Reference proteome</keyword>
<evidence type="ECO:0000256" key="1">
    <source>
        <dbReference type="ARBA" id="ARBA00004123"/>
    </source>
</evidence>
<evidence type="ECO:0000256" key="10">
    <source>
        <dbReference type="ARBA" id="ARBA00023274"/>
    </source>
</evidence>
<keyword evidence="10 13" id="KW-0687">Ribonucleoprotein</keyword>
<accession>A0A1R3H4Q6</accession>
<dbReference type="PANTHER" id="PTHR31140">
    <property type="entry name" value="B3 DOMAIN-CONTAINING TRANSCRIPTION FACTOR ABI3"/>
    <property type="match status" value="1"/>
</dbReference>
<evidence type="ECO:0000256" key="5">
    <source>
        <dbReference type="ARBA" id="ARBA00022980"/>
    </source>
</evidence>
<dbReference type="GO" id="GO:0042254">
    <property type="term" value="P:ribosome biogenesis"/>
    <property type="evidence" value="ECO:0007669"/>
    <property type="project" value="UniProtKB-ARBA"/>
</dbReference>
<dbReference type="GO" id="GO:0006412">
    <property type="term" value="P:translation"/>
    <property type="evidence" value="ECO:0007669"/>
    <property type="project" value="InterPro"/>
</dbReference>
<protein>
    <recommendedName>
        <fullName evidence="11">Small ribosomal subunit protein uS5c</fullName>
    </recommendedName>
    <alternativeName>
        <fullName evidence="12">30S ribosomal protein S5, chloroplastic</fullName>
    </alternativeName>
</protein>
<feature type="compositionally biased region" description="Low complexity" evidence="15">
    <location>
        <begin position="150"/>
        <end position="161"/>
    </location>
</feature>
<dbReference type="NCBIfam" id="TIGR01021">
    <property type="entry name" value="rpsE_bact"/>
    <property type="match status" value="1"/>
</dbReference>
<dbReference type="InterPro" id="IPR044800">
    <property type="entry name" value="LEC2-like"/>
</dbReference>
<dbReference type="PROSITE" id="PS50863">
    <property type="entry name" value="B3"/>
    <property type="match status" value="1"/>
</dbReference>